<evidence type="ECO:0000256" key="2">
    <source>
        <dbReference type="ARBA" id="ARBA00007613"/>
    </source>
</evidence>
<keyword evidence="4" id="KW-1134">Transmembrane beta strand</keyword>
<keyword evidence="9" id="KW-1185">Reference proteome</keyword>
<gene>
    <name evidence="8" type="ORF">SAMN04488111_2655</name>
</gene>
<keyword evidence="5" id="KW-0812">Transmembrane</keyword>
<dbReference type="SUPFAM" id="SSF56954">
    <property type="entry name" value="Outer membrane efflux proteins (OEP)"/>
    <property type="match status" value="1"/>
</dbReference>
<evidence type="ECO:0000256" key="7">
    <source>
        <dbReference type="ARBA" id="ARBA00023237"/>
    </source>
</evidence>
<evidence type="ECO:0000256" key="3">
    <source>
        <dbReference type="ARBA" id="ARBA00022448"/>
    </source>
</evidence>
<dbReference type="InterPro" id="IPR051906">
    <property type="entry name" value="TolC-like"/>
</dbReference>
<comment type="subcellular location">
    <subcellularLocation>
        <location evidence="1">Cell outer membrane</location>
    </subcellularLocation>
</comment>
<dbReference type="PANTHER" id="PTHR30026:SF5">
    <property type="entry name" value="ABC-TYPE EFFLUX SYSTEM SECRETIN COMPONENT"/>
    <property type="match status" value="1"/>
</dbReference>
<evidence type="ECO:0000256" key="5">
    <source>
        <dbReference type="ARBA" id="ARBA00022692"/>
    </source>
</evidence>
<comment type="similarity">
    <text evidence="2">Belongs to the outer membrane factor (OMF) (TC 1.B.17) family.</text>
</comment>
<dbReference type="InterPro" id="IPR003423">
    <property type="entry name" value="OMP_efflux"/>
</dbReference>
<dbReference type="OrthoDB" id="1674454at2"/>
<evidence type="ECO:0000256" key="1">
    <source>
        <dbReference type="ARBA" id="ARBA00004442"/>
    </source>
</evidence>
<keyword evidence="6" id="KW-0472">Membrane</keyword>
<dbReference type="GO" id="GO:0015562">
    <property type="term" value="F:efflux transmembrane transporter activity"/>
    <property type="evidence" value="ECO:0007669"/>
    <property type="project" value="InterPro"/>
</dbReference>
<dbReference type="Proteomes" id="UP000198412">
    <property type="component" value="Unassembled WGS sequence"/>
</dbReference>
<dbReference type="RefSeq" id="WP_089378917.1">
    <property type="nucleotide sequence ID" value="NZ_FZNX01000004.1"/>
</dbReference>
<protein>
    <submittedName>
        <fullName evidence="8">Outer membrane protein TolC</fullName>
    </submittedName>
</protein>
<evidence type="ECO:0000313" key="8">
    <source>
        <dbReference type="EMBL" id="SNR71502.1"/>
    </source>
</evidence>
<reference evidence="9" key="1">
    <citation type="submission" date="2017-06" db="EMBL/GenBank/DDBJ databases">
        <authorList>
            <person name="Varghese N."/>
            <person name="Submissions S."/>
        </authorList>
    </citation>
    <scope>NUCLEOTIDE SEQUENCE [LARGE SCALE GENOMIC DNA]</scope>
    <source>
        <strain evidence="9">DSM 27993</strain>
    </source>
</reference>
<evidence type="ECO:0000313" key="9">
    <source>
        <dbReference type="Proteomes" id="UP000198412"/>
    </source>
</evidence>
<dbReference type="EMBL" id="FZNX01000004">
    <property type="protein sequence ID" value="SNR71502.1"/>
    <property type="molecule type" value="Genomic_DNA"/>
</dbReference>
<keyword evidence="7" id="KW-0998">Cell outer membrane</keyword>
<accession>A0A238YKH9</accession>
<proteinExistence type="inferred from homology"/>
<dbReference type="AlphaFoldDB" id="A0A238YKH9"/>
<organism evidence="8 9">
    <name type="scientific">Lutibacter flavus</name>
    <dbReference type="NCBI Taxonomy" id="691689"/>
    <lineage>
        <taxon>Bacteria</taxon>
        <taxon>Pseudomonadati</taxon>
        <taxon>Bacteroidota</taxon>
        <taxon>Flavobacteriia</taxon>
        <taxon>Flavobacteriales</taxon>
        <taxon>Flavobacteriaceae</taxon>
        <taxon>Lutibacter</taxon>
    </lineage>
</organism>
<dbReference type="Gene3D" id="1.20.1600.10">
    <property type="entry name" value="Outer membrane efflux proteins (OEP)"/>
    <property type="match status" value="1"/>
</dbReference>
<name>A0A238YKH9_9FLAO</name>
<dbReference type="GO" id="GO:0009279">
    <property type="term" value="C:cell outer membrane"/>
    <property type="evidence" value="ECO:0007669"/>
    <property type="project" value="UniProtKB-SubCell"/>
</dbReference>
<keyword evidence="3" id="KW-0813">Transport</keyword>
<evidence type="ECO:0000256" key="6">
    <source>
        <dbReference type="ARBA" id="ARBA00023136"/>
    </source>
</evidence>
<evidence type="ECO:0000256" key="4">
    <source>
        <dbReference type="ARBA" id="ARBA00022452"/>
    </source>
</evidence>
<dbReference type="GO" id="GO:1990281">
    <property type="term" value="C:efflux pump complex"/>
    <property type="evidence" value="ECO:0007669"/>
    <property type="project" value="TreeGrafter"/>
</dbReference>
<dbReference type="GO" id="GO:0015288">
    <property type="term" value="F:porin activity"/>
    <property type="evidence" value="ECO:0007669"/>
    <property type="project" value="TreeGrafter"/>
</dbReference>
<dbReference type="PANTHER" id="PTHR30026">
    <property type="entry name" value="OUTER MEMBRANE PROTEIN TOLC"/>
    <property type="match status" value="1"/>
</dbReference>
<dbReference type="Pfam" id="PF02321">
    <property type="entry name" value="OEP"/>
    <property type="match status" value="2"/>
</dbReference>
<sequence>MKLYFKKIVLTSATSFIYLIVLLSSNISYSQDLSLKEAHQLMLQKNGDLKASHYEVNASKEEMKATKGLFYPKISISGTYMNLDKDISVDLNHTRDLAGGLLEISNPAETLGNWDITLQDKNFGFAFSSINWPIFAGGKIKAAYEAAEIKFELSQNHHQIKENSLTVNLINYYYSLKLAKEAENLRKKVYETVKIHYHHAEKLYENGIIPEVETLNAKVALSNAKRELLAAQKDVSLAKSAIKNLVGGSTFSSTSTSFIEPTILASLNEFQQQMLQGNEQLHFLEQNKKLAKVGVKVEKSDYYPKVALMGSHKLWKDNMPLIETNWAVGAGVTWDLFDGFQRDHKIKAAKYKVSQVKMLEKQAQLNLNTYTEKLYNEMAKQQEQYLSLNNDEKLAERLKFMRVRAFEEGTGTSLEVIDATLKQTQIILHKLNALYHYNIAYGELMVSLGKTETFLNQI</sequence>